<gene>
    <name evidence="2" type="ORF">QN277_020179</name>
</gene>
<evidence type="ECO:0000256" key="1">
    <source>
        <dbReference type="SAM" id="MobiDB-lite"/>
    </source>
</evidence>
<comment type="caution">
    <text evidence="2">The sequence shown here is derived from an EMBL/GenBank/DDBJ whole genome shotgun (WGS) entry which is preliminary data.</text>
</comment>
<evidence type="ECO:0000313" key="2">
    <source>
        <dbReference type="EMBL" id="KAK4271489.1"/>
    </source>
</evidence>
<proteinExistence type="predicted"/>
<accession>A0AAE1KCQ2</accession>
<organism evidence="2 3">
    <name type="scientific">Acacia crassicarpa</name>
    <name type="common">northern wattle</name>
    <dbReference type="NCBI Taxonomy" id="499986"/>
    <lineage>
        <taxon>Eukaryota</taxon>
        <taxon>Viridiplantae</taxon>
        <taxon>Streptophyta</taxon>
        <taxon>Embryophyta</taxon>
        <taxon>Tracheophyta</taxon>
        <taxon>Spermatophyta</taxon>
        <taxon>Magnoliopsida</taxon>
        <taxon>eudicotyledons</taxon>
        <taxon>Gunneridae</taxon>
        <taxon>Pentapetalae</taxon>
        <taxon>rosids</taxon>
        <taxon>fabids</taxon>
        <taxon>Fabales</taxon>
        <taxon>Fabaceae</taxon>
        <taxon>Caesalpinioideae</taxon>
        <taxon>mimosoid clade</taxon>
        <taxon>Acacieae</taxon>
        <taxon>Acacia</taxon>
    </lineage>
</organism>
<feature type="region of interest" description="Disordered" evidence="1">
    <location>
        <begin position="1"/>
        <end position="84"/>
    </location>
</feature>
<evidence type="ECO:0000313" key="3">
    <source>
        <dbReference type="Proteomes" id="UP001293593"/>
    </source>
</evidence>
<dbReference type="Proteomes" id="UP001293593">
    <property type="component" value="Unassembled WGS sequence"/>
</dbReference>
<sequence length="112" mass="12353">MNKNKIGRQEKGTGKTSPPPETTVEPESTFTPEIIVRGDVQTKAPAARGGRGPPQHPENKGAPELETLRTETREEPTPKKKDGRRFMSLFRPKSRLLLTHQDPICSSAVVVV</sequence>
<feature type="compositionally biased region" description="Low complexity" evidence="1">
    <location>
        <begin position="22"/>
        <end position="33"/>
    </location>
</feature>
<dbReference type="AlphaFoldDB" id="A0AAE1KCQ2"/>
<protein>
    <submittedName>
        <fullName evidence="2">Uncharacterized protein</fullName>
    </submittedName>
</protein>
<dbReference type="EMBL" id="JAWXYG010000005">
    <property type="protein sequence ID" value="KAK4271489.1"/>
    <property type="molecule type" value="Genomic_DNA"/>
</dbReference>
<name>A0AAE1KCQ2_9FABA</name>
<keyword evidence="3" id="KW-1185">Reference proteome</keyword>
<reference evidence="2" key="1">
    <citation type="submission" date="2023-10" db="EMBL/GenBank/DDBJ databases">
        <title>Chromosome-level genome of the transformable northern wattle, Acacia crassicarpa.</title>
        <authorList>
            <person name="Massaro I."/>
            <person name="Sinha N.R."/>
            <person name="Poethig S."/>
            <person name="Leichty A.R."/>
        </authorList>
    </citation>
    <scope>NUCLEOTIDE SEQUENCE</scope>
    <source>
        <strain evidence="2">Acra3RX</strain>
        <tissue evidence="2">Leaf</tissue>
    </source>
</reference>
<feature type="compositionally biased region" description="Basic and acidic residues" evidence="1">
    <location>
        <begin position="57"/>
        <end position="80"/>
    </location>
</feature>